<keyword evidence="2" id="KW-1185">Reference proteome</keyword>
<dbReference type="AlphaFoldDB" id="A0A9D4FIJ9"/>
<protein>
    <submittedName>
        <fullName evidence="1">Uncharacterized protein</fullName>
    </submittedName>
</protein>
<organism evidence="1 2">
    <name type="scientific">Dreissena polymorpha</name>
    <name type="common">Zebra mussel</name>
    <name type="synonym">Mytilus polymorpha</name>
    <dbReference type="NCBI Taxonomy" id="45954"/>
    <lineage>
        <taxon>Eukaryota</taxon>
        <taxon>Metazoa</taxon>
        <taxon>Spiralia</taxon>
        <taxon>Lophotrochozoa</taxon>
        <taxon>Mollusca</taxon>
        <taxon>Bivalvia</taxon>
        <taxon>Autobranchia</taxon>
        <taxon>Heteroconchia</taxon>
        <taxon>Euheterodonta</taxon>
        <taxon>Imparidentia</taxon>
        <taxon>Neoheterodontei</taxon>
        <taxon>Myida</taxon>
        <taxon>Dreissenoidea</taxon>
        <taxon>Dreissenidae</taxon>
        <taxon>Dreissena</taxon>
    </lineage>
</organism>
<comment type="caution">
    <text evidence="1">The sequence shown here is derived from an EMBL/GenBank/DDBJ whole genome shotgun (WGS) entry which is preliminary data.</text>
</comment>
<accession>A0A9D4FIJ9</accession>
<reference evidence="1" key="1">
    <citation type="journal article" date="2019" name="bioRxiv">
        <title>The Genome of the Zebra Mussel, Dreissena polymorpha: A Resource for Invasive Species Research.</title>
        <authorList>
            <person name="McCartney M.A."/>
            <person name="Auch B."/>
            <person name="Kono T."/>
            <person name="Mallez S."/>
            <person name="Zhang Y."/>
            <person name="Obille A."/>
            <person name="Becker A."/>
            <person name="Abrahante J.E."/>
            <person name="Garbe J."/>
            <person name="Badalamenti J.P."/>
            <person name="Herman A."/>
            <person name="Mangelson H."/>
            <person name="Liachko I."/>
            <person name="Sullivan S."/>
            <person name="Sone E.D."/>
            <person name="Koren S."/>
            <person name="Silverstein K.A.T."/>
            <person name="Beckman K.B."/>
            <person name="Gohl D.M."/>
        </authorList>
    </citation>
    <scope>NUCLEOTIDE SEQUENCE</scope>
    <source>
        <strain evidence="1">Duluth1</strain>
        <tissue evidence="1">Whole animal</tissue>
    </source>
</reference>
<proteinExistence type="predicted"/>
<reference evidence="1" key="2">
    <citation type="submission" date="2020-11" db="EMBL/GenBank/DDBJ databases">
        <authorList>
            <person name="McCartney M.A."/>
            <person name="Auch B."/>
            <person name="Kono T."/>
            <person name="Mallez S."/>
            <person name="Becker A."/>
            <person name="Gohl D.M."/>
            <person name="Silverstein K.A.T."/>
            <person name="Koren S."/>
            <person name="Bechman K.B."/>
            <person name="Herman A."/>
            <person name="Abrahante J.E."/>
            <person name="Garbe J."/>
        </authorList>
    </citation>
    <scope>NUCLEOTIDE SEQUENCE</scope>
    <source>
        <strain evidence="1">Duluth1</strain>
        <tissue evidence="1">Whole animal</tissue>
    </source>
</reference>
<name>A0A9D4FIJ9_DREPO</name>
<gene>
    <name evidence="1" type="ORF">DPMN_153118</name>
</gene>
<sequence>MSVTTVQLESNESFNNAAAQMSDTSAQLEGNKGFKNAVPHATYFSDTGKALHVLWDSWDSFDDTVSINAAEVVTCGYKNVIVNPTGVAEKPETALIHVSGCDASDIQNQANTPSAIAKFYFCLVLIPRALSYDVYKQEHRLVGADRSSIFFLKVKGLSFSITKEGGVE</sequence>
<evidence type="ECO:0000313" key="2">
    <source>
        <dbReference type="Proteomes" id="UP000828390"/>
    </source>
</evidence>
<dbReference type="Proteomes" id="UP000828390">
    <property type="component" value="Unassembled WGS sequence"/>
</dbReference>
<dbReference type="EMBL" id="JAIWYP010000007">
    <property type="protein sequence ID" value="KAH3799508.1"/>
    <property type="molecule type" value="Genomic_DNA"/>
</dbReference>
<evidence type="ECO:0000313" key="1">
    <source>
        <dbReference type="EMBL" id="KAH3799508.1"/>
    </source>
</evidence>